<accession>A0A314KLZ9</accession>
<keyword evidence="2" id="KW-1185">Reference proteome</keyword>
<gene>
    <name evidence="1" type="ORF">A4A49_15770</name>
</gene>
<name>A0A314KLZ9_NICAT</name>
<dbReference type="Gramene" id="OIT30366">
    <property type="protein sequence ID" value="OIT30366"/>
    <property type="gene ID" value="A4A49_15770"/>
</dbReference>
<evidence type="ECO:0000313" key="1">
    <source>
        <dbReference type="EMBL" id="OIT30366.1"/>
    </source>
</evidence>
<organism evidence="1 2">
    <name type="scientific">Nicotiana attenuata</name>
    <name type="common">Coyote tobacco</name>
    <dbReference type="NCBI Taxonomy" id="49451"/>
    <lineage>
        <taxon>Eukaryota</taxon>
        <taxon>Viridiplantae</taxon>
        <taxon>Streptophyta</taxon>
        <taxon>Embryophyta</taxon>
        <taxon>Tracheophyta</taxon>
        <taxon>Spermatophyta</taxon>
        <taxon>Magnoliopsida</taxon>
        <taxon>eudicotyledons</taxon>
        <taxon>Gunneridae</taxon>
        <taxon>Pentapetalae</taxon>
        <taxon>asterids</taxon>
        <taxon>lamiids</taxon>
        <taxon>Solanales</taxon>
        <taxon>Solanaceae</taxon>
        <taxon>Nicotianoideae</taxon>
        <taxon>Nicotianeae</taxon>
        <taxon>Nicotiana</taxon>
    </lineage>
</organism>
<evidence type="ECO:0008006" key="3">
    <source>
        <dbReference type="Google" id="ProtNLM"/>
    </source>
</evidence>
<evidence type="ECO:0000313" key="2">
    <source>
        <dbReference type="Proteomes" id="UP000187609"/>
    </source>
</evidence>
<dbReference type="AlphaFoldDB" id="A0A314KLZ9"/>
<dbReference type="EMBL" id="MJEQ01001532">
    <property type="protein sequence ID" value="OIT30366.1"/>
    <property type="molecule type" value="Genomic_DNA"/>
</dbReference>
<comment type="caution">
    <text evidence="1">The sequence shown here is derived from an EMBL/GenBank/DDBJ whole genome shotgun (WGS) entry which is preliminary data.</text>
</comment>
<dbReference type="STRING" id="49451.A0A314KLZ9"/>
<dbReference type="GO" id="GO:0004252">
    <property type="term" value="F:serine-type endopeptidase activity"/>
    <property type="evidence" value="ECO:0007669"/>
    <property type="project" value="InterPro"/>
</dbReference>
<dbReference type="GO" id="GO:0006508">
    <property type="term" value="P:proteolysis"/>
    <property type="evidence" value="ECO:0007669"/>
    <property type="project" value="InterPro"/>
</dbReference>
<dbReference type="InterPro" id="IPR036852">
    <property type="entry name" value="Peptidase_S8/S53_dom_sf"/>
</dbReference>
<dbReference type="Proteomes" id="UP000187609">
    <property type="component" value="Unassembled WGS sequence"/>
</dbReference>
<protein>
    <recommendedName>
        <fullName evidence="3">Retrotransposon gag domain-containing protein</fullName>
    </recommendedName>
</protein>
<reference evidence="1" key="1">
    <citation type="submission" date="2016-11" db="EMBL/GenBank/DDBJ databases">
        <title>The genome of Nicotiana attenuata.</title>
        <authorList>
            <person name="Xu S."/>
            <person name="Brockmoeller T."/>
            <person name="Gaquerel E."/>
            <person name="Navarro A."/>
            <person name="Kuhl H."/>
            <person name="Gase K."/>
            <person name="Ling Z."/>
            <person name="Zhou W."/>
            <person name="Kreitzer C."/>
            <person name="Stanke M."/>
            <person name="Tang H."/>
            <person name="Lyons E."/>
            <person name="Pandey P."/>
            <person name="Pandey S.P."/>
            <person name="Timmermann B."/>
            <person name="Baldwin I.T."/>
        </authorList>
    </citation>
    <scope>NUCLEOTIDE SEQUENCE [LARGE SCALE GENOMIC DNA]</scope>
    <source>
        <strain evidence="1">UT</strain>
    </source>
</reference>
<sequence>MVDLSQAPVMSRFSGENPLGWVLQAEKYFTFYNISSEHKLSWASFYLDGEALKWYNWLFRNKQLAGWDHFVDKFFIRFRGPNRDAPDRRSAFLRQFTTVDAYPTRVAVIPSWSNMANSHMPQYWNAHSKNTNLNITHKMFAEKPNKETTTVILTETMLTTPEETCSSVLDEDKEEVEPLFPQYLVTSSEYNSNNEARKVFDKLSNGSEDAIQELNARQEPPKELTLTTETHFLNDLMIHVAPTDAADDNANVVENEEKDNKEKVVTAIMEKAPLWIDSAFSISSNLVMIADRYRLGLAQNLEAMSCMLFAGTYNQLLNRGTFSHSSDLGRADLVLPLHRYLPGKFELDFPFDPGSSLLTTFLRVTKNYVLCSAPSNFERDKFVTFTVWNPCIAPLKFQFRNTYNVRQYVLLGVAFDDRHCAGYFIVRSFDMVSRLAEGIGSGINDLVPQKNLRYLPLCFCLDDAPSVWLYFYGACDDSLARTLKETEASVTKTTPIIGFIMHSLTCCVLNLFDQMIETVIIVVSNEVFLGNWNGETVSLTVENHGLGIQFFKLFDAEHDFKVNSGCTTLPNDPLSSASDPHTEISKRSRGVVAMSYFEPGMDYVAGLEGFLPKGKDWALEARSLLKELSRKVSDYILPLAKIVMYETCCYSGFYNIGLLVAFTTALRDGNLVILLSWVPDTSQTYYFNDAISIGSFQALSLVILVVGSDVDNGFSLYDLVVMWLEGIPNSNLEGKVLIEDRGIVMNQNSHDATFGLLANYVWDPG</sequence>
<proteinExistence type="predicted"/>
<dbReference type="Gene3D" id="3.40.50.200">
    <property type="entry name" value="Peptidase S8/S53 domain"/>
    <property type="match status" value="1"/>
</dbReference>